<keyword evidence="9 16" id="KW-0133">Cell shape</keyword>
<evidence type="ECO:0000313" key="20">
    <source>
        <dbReference type="Proteomes" id="UP000776983"/>
    </source>
</evidence>
<proteinExistence type="inferred from homology"/>
<evidence type="ECO:0000256" key="11">
    <source>
        <dbReference type="ARBA" id="ARBA00022989"/>
    </source>
</evidence>
<evidence type="ECO:0000256" key="4">
    <source>
        <dbReference type="ARBA" id="ARBA00022618"/>
    </source>
</evidence>
<dbReference type="SUPFAM" id="SSF56519">
    <property type="entry name" value="Penicillin binding protein dimerisation domain"/>
    <property type="match status" value="1"/>
</dbReference>
<reference evidence="19 20" key="1">
    <citation type="submission" date="2020-07" db="EMBL/GenBank/DDBJ databases">
        <title>Pusillimonas sp. nov., isolated from poultry manure in Taiwan.</title>
        <authorList>
            <person name="Lin S.-Y."/>
            <person name="Tang Y.-S."/>
            <person name="Young C.-C."/>
        </authorList>
    </citation>
    <scope>NUCLEOTIDE SEQUENCE [LARGE SCALE GENOMIC DNA]</scope>
    <source>
        <strain evidence="19 20">CC-YST705</strain>
    </source>
</reference>
<keyword evidence="10 16" id="KW-0573">Peptidoglycan synthesis</keyword>
<evidence type="ECO:0000256" key="7">
    <source>
        <dbReference type="ARBA" id="ARBA00022692"/>
    </source>
</evidence>
<dbReference type="Pfam" id="PF00905">
    <property type="entry name" value="Transpeptidase"/>
    <property type="match status" value="1"/>
</dbReference>
<comment type="function">
    <text evidence="16">Catalyzes cross-linking of the peptidoglycan cell wall at the division septum.</text>
</comment>
<dbReference type="InterPro" id="IPR037532">
    <property type="entry name" value="FtsI_transpept"/>
</dbReference>
<evidence type="ECO:0000256" key="6">
    <source>
        <dbReference type="ARBA" id="ARBA00022670"/>
    </source>
</evidence>
<keyword evidence="5 16" id="KW-0121">Carboxypeptidase</keyword>
<evidence type="ECO:0000259" key="17">
    <source>
        <dbReference type="Pfam" id="PF00905"/>
    </source>
</evidence>
<evidence type="ECO:0000256" key="2">
    <source>
        <dbReference type="ARBA" id="ARBA00022475"/>
    </source>
</evidence>
<comment type="caution">
    <text evidence="19">The sequence shown here is derived from an EMBL/GenBank/DDBJ whole genome shotgun (WGS) entry which is preliminary data.</text>
</comment>
<evidence type="ECO:0000256" key="16">
    <source>
        <dbReference type="HAMAP-Rule" id="MF_02080"/>
    </source>
</evidence>
<comment type="pathway">
    <text evidence="16">Cell wall biogenesis; peptidoglycan biosynthesis.</text>
</comment>
<keyword evidence="11 16" id="KW-1133">Transmembrane helix</keyword>
<dbReference type="PANTHER" id="PTHR30627">
    <property type="entry name" value="PEPTIDOGLYCAN D,D-TRANSPEPTIDASE"/>
    <property type="match status" value="1"/>
</dbReference>
<keyword evidence="13 16" id="KW-0717">Septation</keyword>
<dbReference type="SUPFAM" id="SSF56601">
    <property type="entry name" value="beta-lactamase/transpeptidase-like"/>
    <property type="match status" value="1"/>
</dbReference>
<dbReference type="InterPro" id="IPR050515">
    <property type="entry name" value="Beta-lactam/transpept"/>
</dbReference>
<comment type="subcellular location">
    <subcellularLocation>
        <location evidence="1">Membrane</location>
    </subcellularLocation>
</comment>
<keyword evidence="14 16" id="KW-0131">Cell cycle</keyword>
<dbReference type="InterPro" id="IPR001460">
    <property type="entry name" value="PCN-bd_Tpept"/>
</dbReference>
<gene>
    <name evidence="16" type="primary">ftsI</name>
    <name evidence="19" type="ORF">H0484_02415</name>
</gene>
<evidence type="ECO:0000256" key="12">
    <source>
        <dbReference type="ARBA" id="ARBA00023136"/>
    </source>
</evidence>
<dbReference type="InterPro" id="IPR005311">
    <property type="entry name" value="PBP_dimer"/>
</dbReference>
<evidence type="ECO:0000256" key="13">
    <source>
        <dbReference type="ARBA" id="ARBA00023210"/>
    </source>
</evidence>
<dbReference type="Gene3D" id="1.10.150.770">
    <property type="match status" value="1"/>
</dbReference>
<keyword evidence="7 16" id="KW-0812">Transmembrane</keyword>
<keyword evidence="4 16" id="KW-0132">Cell division</keyword>
<keyword evidence="8 16" id="KW-0378">Hydrolase</keyword>
<sequence length="578" mass="63060">MKRVRFHSTPALNNVQMPMWRGRLVVVLLFLGFLTLAGKALYLQGMSKDFLQRQGERRYERTLVLPATRGKILDRSGVVLASSVPARAIWAIPDDAKAIPEAEMAKLAGLLELPLKDLKARLAVEDKNFVYLKRQVAVELADEIKTLKLPGIHQQSEERRFYPEGGVTAHVLGFTNIEDKGLEGVELTFDSALSGQPGSRRVIKDRLGRVVEDVRAVVPPVDGQDLHLSIDAGLQFATYSAIAKAMEDNKASAAAAVVLDVRTGEILALANLPTYDSNDRDARKGGALRNRVITDTFEPGSIMKPFTVALALDLKRITSRTIFETGNGQYRYQGSTISDVSRNGPLDVAGVLRRSSNIGMTMISERLSSQEMWNKFTELGFGRAPQTSFPGVASGRLRPWERWRPIERATMAYGYGLSVSLLQMAQAYSVFARDGDMVSLSLLRREGKATSVQVYTPEVAAAVRAMLEAAAGPDGAKLAQVQGYRVAGKSGTARKIVNGQYSKNRYRSSFVGFAPVSDPRIVVAISIDEPTAGAYYGGRVAAPVFAEIVGSSLRRLGVQPDAGIDELMASGPQMEVRR</sequence>
<keyword evidence="15 16" id="KW-0961">Cell wall biogenesis/degradation</keyword>
<dbReference type="PANTHER" id="PTHR30627:SF1">
    <property type="entry name" value="PEPTIDOGLYCAN D,D-TRANSPEPTIDASE FTSI"/>
    <property type="match status" value="1"/>
</dbReference>
<keyword evidence="6 16" id="KW-0645">Protease</keyword>
<feature type="domain" description="Penicillin-binding protein transpeptidase" evidence="17">
    <location>
        <begin position="255"/>
        <end position="549"/>
    </location>
</feature>
<dbReference type="Gene3D" id="3.90.1310.10">
    <property type="entry name" value="Penicillin-binding protein 2a (Domain 2)"/>
    <property type="match status" value="1"/>
</dbReference>
<evidence type="ECO:0000256" key="5">
    <source>
        <dbReference type="ARBA" id="ARBA00022645"/>
    </source>
</evidence>
<dbReference type="Gene3D" id="3.30.450.330">
    <property type="match status" value="1"/>
</dbReference>
<feature type="domain" description="Penicillin-binding protein dimerisation" evidence="18">
    <location>
        <begin position="65"/>
        <end position="213"/>
    </location>
</feature>
<dbReference type="InterPro" id="IPR036138">
    <property type="entry name" value="PBP_dimer_sf"/>
</dbReference>
<keyword evidence="12 16" id="KW-0472">Membrane</keyword>
<keyword evidence="2 16" id="KW-1003">Cell membrane</keyword>
<dbReference type="HAMAP" id="MF_02080">
    <property type="entry name" value="FtsI_transpept"/>
    <property type="match status" value="1"/>
</dbReference>
<evidence type="ECO:0000256" key="9">
    <source>
        <dbReference type="ARBA" id="ARBA00022960"/>
    </source>
</evidence>
<evidence type="ECO:0000256" key="1">
    <source>
        <dbReference type="ARBA" id="ARBA00004370"/>
    </source>
</evidence>
<dbReference type="EC" id="3.4.16.4" evidence="16"/>
<dbReference type="Proteomes" id="UP000776983">
    <property type="component" value="Unassembled WGS sequence"/>
</dbReference>
<comment type="similarity">
    <text evidence="16">Belongs to the transpeptidase family. FtsI subfamily.</text>
</comment>
<keyword evidence="3 16" id="KW-0997">Cell inner membrane</keyword>
<dbReference type="RefSeq" id="WP_226952838.1">
    <property type="nucleotide sequence ID" value="NZ_JACDXW010000001.1"/>
</dbReference>
<dbReference type="Gene3D" id="3.40.710.10">
    <property type="entry name" value="DD-peptidase/beta-lactamase superfamily"/>
    <property type="match status" value="1"/>
</dbReference>
<feature type="active site" description="Acyl-ester intermediate" evidence="16">
    <location>
        <position position="301"/>
    </location>
</feature>
<evidence type="ECO:0000313" key="19">
    <source>
        <dbReference type="EMBL" id="MCB5362609.1"/>
    </source>
</evidence>
<name>A0ABS8C9A4_9BURK</name>
<comment type="catalytic activity">
    <reaction evidence="16">
        <text>Preferential cleavage: (Ac)2-L-Lys-D-Ala-|-D-Ala. Also transpeptidation of peptidyl-alanyl moieties that are N-acyl substituents of D-alanine.</text>
        <dbReference type="EC" id="3.4.16.4"/>
    </reaction>
</comment>
<evidence type="ECO:0000256" key="14">
    <source>
        <dbReference type="ARBA" id="ARBA00023306"/>
    </source>
</evidence>
<evidence type="ECO:0000259" key="18">
    <source>
        <dbReference type="Pfam" id="PF03717"/>
    </source>
</evidence>
<dbReference type="Pfam" id="PF03717">
    <property type="entry name" value="PBP_dimer"/>
    <property type="match status" value="1"/>
</dbReference>
<protein>
    <recommendedName>
        <fullName evidence="16">Peptidoglycan D,D-transpeptidase FtsI</fullName>
        <ecNumber evidence="16">3.4.16.4</ecNumber>
    </recommendedName>
    <alternativeName>
        <fullName evidence="16">Penicillin-binding protein 3</fullName>
        <shortName evidence="16">PBP-3</shortName>
    </alternativeName>
</protein>
<organism evidence="19 20">
    <name type="scientific">Mesopusillimonas faecipullorum</name>
    <dbReference type="NCBI Taxonomy" id="2755040"/>
    <lineage>
        <taxon>Bacteria</taxon>
        <taxon>Pseudomonadati</taxon>
        <taxon>Pseudomonadota</taxon>
        <taxon>Betaproteobacteria</taxon>
        <taxon>Burkholderiales</taxon>
        <taxon>Alcaligenaceae</taxon>
        <taxon>Mesopusillimonas</taxon>
    </lineage>
</organism>
<evidence type="ECO:0000256" key="10">
    <source>
        <dbReference type="ARBA" id="ARBA00022984"/>
    </source>
</evidence>
<evidence type="ECO:0000256" key="15">
    <source>
        <dbReference type="ARBA" id="ARBA00023316"/>
    </source>
</evidence>
<evidence type="ECO:0000256" key="8">
    <source>
        <dbReference type="ARBA" id="ARBA00022801"/>
    </source>
</evidence>
<dbReference type="EMBL" id="JACDXW010000001">
    <property type="protein sequence ID" value="MCB5362609.1"/>
    <property type="molecule type" value="Genomic_DNA"/>
</dbReference>
<keyword evidence="20" id="KW-1185">Reference proteome</keyword>
<evidence type="ECO:0000256" key="3">
    <source>
        <dbReference type="ARBA" id="ARBA00022519"/>
    </source>
</evidence>
<dbReference type="InterPro" id="IPR012338">
    <property type="entry name" value="Beta-lactam/transpept-like"/>
</dbReference>
<accession>A0ABS8C9A4</accession>